<feature type="chain" id="PRO_5007623363" evidence="11">
    <location>
        <begin position="22"/>
        <end position="366"/>
    </location>
</feature>
<keyword evidence="5" id="KW-0812">Transmembrane</keyword>
<evidence type="ECO:0000256" key="6">
    <source>
        <dbReference type="ARBA" id="ARBA00022729"/>
    </source>
</evidence>
<evidence type="ECO:0000256" key="5">
    <source>
        <dbReference type="ARBA" id="ARBA00022692"/>
    </source>
</evidence>
<dbReference type="Pfam" id="PF13609">
    <property type="entry name" value="Porin_4"/>
    <property type="match status" value="1"/>
</dbReference>
<dbReference type="PANTHER" id="PTHR34501">
    <property type="entry name" value="PROTEIN YDDL-RELATED"/>
    <property type="match status" value="1"/>
</dbReference>
<dbReference type="InterPro" id="IPR002299">
    <property type="entry name" value="Porin_Neis"/>
</dbReference>
<keyword evidence="7" id="KW-0406">Ion transport</keyword>
<dbReference type="STRING" id="1777140.AWB79_06074"/>
<protein>
    <submittedName>
        <fullName evidence="13">Outer membrane porin</fullName>
    </submittedName>
</protein>
<keyword evidence="4" id="KW-1134">Transmembrane beta strand</keyword>
<evidence type="ECO:0000256" key="3">
    <source>
        <dbReference type="ARBA" id="ARBA00022448"/>
    </source>
</evidence>
<dbReference type="InterPro" id="IPR050298">
    <property type="entry name" value="Gram-neg_bact_OMP"/>
</dbReference>
<dbReference type="SUPFAM" id="SSF56935">
    <property type="entry name" value="Porins"/>
    <property type="match status" value="1"/>
</dbReference>
<dbReference type="Proteomes" id="UP000054851">
    <property type="component" value="Unassembled WGS sequence"/>
</dbReference>
<dbReference type="GO" id="GO:0009279">
    <property type="term" value="C:cell outer membrane"/>
    <property type="evidence" value="ECO:0007669"/>
    <property type="project" value="UniProtKB-SubCell"/>
</dbReference>
<dbReference type="GO" id="GO:0006811">
    <property type="term" value="P:monoatomic ion transport"/>
    <property type="evidence" value="ECO:0007669"/>
    <property type="project" value="UniProtKB-KW"/>
</dbReference>
<dbReference type="GO" id="GO:0015288">
    <property type="term" value="F:porin activity"/>
    <property type="evidence" value="ECO:0007669"/>
    <property type="project" value="UniProtKB-KW"/>
</dbReference>
<comment type="subcellular location">
    <subcellularLocation>
        <location evidence="1">Cell outer membrane</location>
        <topology evidence="1">Multi-pass membrane protein</topology>
    </subcellularLocation>
</comment>
<evidence type="ECO:0000256" key="11">
    <source>
        <dbReference type="SAM" id="SignalP"/>
    </source>
</evidence>
<evidence type="ECO:0000256" key="1">
    <source>
        <dbReference type="ARBA" id="ARBA00004571"/>
    </source>
</evidence>
<dbReference type="GO" id="GO:0046930">
    <property type="term" value="C:pore complex"/>
    <property type="evidence" value="ECO:0007669"/>
    <property type="project" value="UniProtKB-KW"/>
</dbReference>
<dbReference type="EMBL" id="FCOA02000029">
    <property type="protein sequence ID" value="SAK86463.1"/>
    <property type="molecule type" value="Genomic_DNA"/>
</dbReference>
<keyword evidence="14" id="KW-1185">Reference proteome</keyword>
<dbReference type="AlphaFoldDB" id="A0A158CVR0"/>
<dbReference type="PANTHER" id="PTHR34501:SF9">
    <property type="entry name" value="MAJOR OUTER MEMBRANE PROTEIN P.IA"/>
    <property type="match status" value="1"/>
</dbReference>
<keyword evidence="10" id="KW-0998">Cell outer membrane</keyword>
<dbReference type="InterPro" id="IPR033900">
    <property type="entry name" value="Gram_neg_porin_domain"/>
</dbReference>
<evidence type="ECO:0000256" key="7">
    <source>
        <dbReference type="ARBA" id="ARBA00023065"/>
    </source>
</evidence>
<proteinExistence type="predicted"/>
<comment type="caution">
    <text evidence="13">The sequence shown here is derived from an EMBL/GenBank/DDBJ whole genome shotgun (WGS) entry which is preliminary data.</text>
</comment>
<evidence type="ECO:0000313" key="13">
    <source>
        <dbReference type="EMBL" id="SAK86463.1"/>
    </source>
</evidence>
<gene>
    <name evidence="13" type="ORF">AWB79_06074</name>
</gene>
<keyword evidence="8" id="KW-0626">Porin</keyword>
<dbReference type="RefSeq" id="WP_061171112.1">
    <property type="nucleotide sequence ID" value="NZ_FCOA02000029.1"/>
</dbReference>
<dbReference type="InterPro" id="IPR023614">
    <property type="entry name" value="Porin_dom_sf"/>
</dbReference>
<keyword evidence="6 11" id="KW-0732">Signal</keyword>
<name>A0A158CVR0_9BURK</name>
<organism evidence="13 14">
    <name type="scientific">Caballeronia hypogeia</name>
    <dbReference type="NCBI Taxonomy" id="1777140"/>
    <lineage>
        <taxon>Bacteria</taxon>
        <taxon>Pseudomonadati</taxon>
        <taxon>Pseudomonadota</taxon>
        <taxon>Betaproteobacteria</taxon>
        <taxon>Burkholderiales</taxon>
        <taxon>Burkholderiaceae</taxon>
        <taxon>Caballeronia</taxon>
    </lineage>
</organism>
<evidence type="ECO:0000256" key="4">
    <source>
        <dbReference type="ARBA" id="ARBA00022452"/>
    </source>
</evidence>
<evidence type="ECO:0000256" key="10">
    <source>
        <dbReference type="ARBA" id="ARBA00023237"/>
    </source>
</evidence>
<dbReference type="CDD" id="cd00342">
    <property type="entry name" value="gram_neg_porins"/>
    <property type="match status" value="1"/>
</dbReference>
<feature type="signal peptide" evidence="11">
    <location>
        <begin position="1"/>
        <end position="21"/>
    </location>
</feature>
<dbReference type="PRINTS" id="PR00184">
    <property type="entry name" value="NEISSPPORIN"/>
</dbReference>
<evidence type="ECO:0000256" key="8">
    <source>
        <dbReference type="ARBA" id="ARBA00023114"/>
    </source>
</evidence>
<dbReference type="Gene3D" id="2.40.160.10">
    <property type="entry name" value="Porin"/>
    <property type="match status" value="1"/>
</dbReference>
<evidence type="ECO:0000313" key="14">
    <source>
        <dbReference type="Proteomes" id="UP000054851"/>
    </source>
</evidence>
<evidence type="ECO:0000259" key="12">
    <source>
        <dbReference type="Pfam" id="PF13609"/>
    </source>
</evidence>
<comment type="subunit">
    <text evidence="2">Homotrimer.</text>
</comment>
<reference evidence="13" key="1">
    <citation type="submission" date="2016-01" db="EMBL/GenBank/DDBJ databases">
        <authorList>
            <person name="Peeters C."/>
        </authorList>
    </citation>
    <scope>NUCLEOTIDE SEQUENCE</scope>
    <source>
        <strain evidence="13">LMG 29322</strain>
    </source>
</reference>
<keyword evidence="9" id="KW-0472">Membrane</keyword>
<evidence type="ECO:0000256" key="9">
    <source>
        <dbReference type="ARBA" id="ARBA00023136"/>
    </source>
</evidence>
<keyword evidence="3" id="KW-0813">Transport</keyword>
<sequence>MKWRHVTGSVAAAMSLGTAHAQSTVTVYGLMDAGVTWVSNQGGHSNAILDQGIYYPNILGFRGVEDLGGGARAVFKLENQFNLANGQTVGDPNALFGRAAYVGFAKDGIGQLTFGNQYDFMWEELLKADASMTFGGYYNFRSGPYSGLGIPNNPTGASDFDRVAGSARVPSSVKFVSDSMGGFTFGAMYGFGAVAGSFGKNRSVSVGANYQAGPLYLGAAYTDVKYAQINNGDDGIRNWGVGGRYALGQALLNVLFTETWNTFNGARVYAGQVGALYNFTPFLSFGADYQLEKGNATLDRILTQQVTATLSYRLSKRTNVYLEGAYQHAGNGSAPAVAWINGLYGQNAASSSPNQAIARVGVAHLF</sequence>
<evidence type="ECO:0000256" key="2">
    <source>
        <dbReference type="ARBA" id="ARBA00011233"/>
    </source>
</evidence>
<accession>A0A158CVR0</accession>
<feature type="domain" description="Porin" evidence="12">
    <location>
        <begin position="10"/>
        <end position="329"/>
    </location>
</feature>